<dbReference type="PROSITE" id="PS00658">
    <property type="entry name" value="FORK_HEAD_2"/>
    <property type="match status" value="1"/>
</dbReference>
<keyword evidence="4" id="KW-0804">Transcription</keyword>
<reference evidence="8 9" key="1">
    <citation type="submission" date="2024-11" db="EMBL/GenBank/DDBJ databases">
        <title>Chromosome-level genome assembly of the freshwater bivalve Anodonta woodiana.</title>
        <authorList>
            <person name="Chen X."/>
        </authorList>
    </citation>
    <scope>NUCLEOTIDE SEQUENCE [LARGE SCALE GENOMIC DNA]</scope>
    <source>
        <strain evidence="8">MN2024</strain>
        <tissue evidence="8">Gills</tissue>
    </source>
</reference>
<comment type="subcellular location">
    <subcellularLocation>
        <location evidence="1 6">Nucleus</location>
    </subcellularLocation>
</comment>
<dbReference type="InterPro" id="IPR050211">
    <property type="entry name" value="FOX_domain-containing"/>
</dbReference>
<evidence type="ECO:0000256" key="5">
    <source>
        <dbReference type="ARBA" id="ARBA00023242"/>
    </source>
</evidence>
<keyword evidence="3 6" id="KW-0238">DNA-binding</keyword>
<dbReference type="SMART" id="SM00339">
    <property type="entry name" value="FH"/>
    <property type="match status" value="1"/>
</dbReference>
<evidence type="ECO:0000259" key="7">
    <source>
        <dbReference type="PROSITE" id="PS50039"/>
    </source>
</evidence>
<dbReference type="InterPro" id="IPR001766">
    <property type="entry name" value="Fork_head_dom"/>
</dbReference>
<keyword evidence="2" id="KW-0805">Transcription regulation</keyword>
<evidence type="ECO:0000313" key="8">
    <source>
        <dbReference type="EMBL" id="KAL3866791.1"/>
    </source>
</evidence>
<name>A0ABD3VZE4_SINWO</name>
<dbReference type="InterPro" id="IPR047389">
    <property type="entry name" value="FOXB1_B2_FH"/>
</dbReference>
<dbReference type="CDD" id="cd20043">
    <property type="entry name" value="FH_FOXB2"/>
    <property type="match status" value="1"/>
</dbReference>
<feature type="DNA-binding region" description="Fork-head" evidence="6">
    <location>
        <begin position="13"/>
        <end position="107"/>
    </location>
</feature>
<dbReference type="GO" id="GO:0003677">
    <property type="term" value="F:DNA binding"/>
    <property type="evidence" value="ECO:0007669"/>
    <property type="project" value="UniProtKB-UniRule"/>
</dbReference>
<dbReference type="PANTHER" id="PTHR11829:SF377">
    <property type="entry name" value="FORK HEAD DOMAIN-CONTAINING PROTEIN FD4-RELATED"/>
    <property type="match status" value="1"/>
</dbReference>
<proteinExistence type="predicted"/>
<sequence length="335" mass="37486">MPRPGRNTYNDQKPPYSYIALTAMAIQSSPEKMLPLNEIYKFIMDRFPFYRQNTQRWQNSLRHNLSFNDCFIKIPRRPDRPGKGSYWAMHPFAGDMFENGSFLRRRKRFKLQKSNQIHQLQQQLRSDEAMKIGMASSAFIQEQARMRLQQLASGSKFQSFRSLTGHGNNIGFKQPFTIENIIAPDFKSTGSLSQPVIPTPLPAFASQFAGHVSNTNTGSSLVFPYSSLRDANNEILNSLTSPYGHLNGHLSAHISADIRDILRISHVAHNGPAVPIPIKAPAFSALSFAHSGDLMDSISTKTTPLISLTSVSRNTGLKSTCIVDCHQSPSRCSSR</sequence>
<dbReference type="Pfam" id="PF00250">
    <property type="entry name" value="Forkhead"/>
    <property type="match status" value="1"/>
</dbReference>
<evidence type="ECO:0000256" key="6">
    <source>
        <dbReference type="PROSITE-ProRule" id="PRU00089"/>
    </source>
</evidence>
<dbReference type="FunFam" id="1.10.10.10:FF:000082">
    <property type="entry name" value="forkhead box protein B2"/>
    <property type="match status" value="1"/>
</dbReference>
<accession>A0ABD3VZE4</accession>
<evidence type="ECO:0000256" key="1">
    <source>
        <dbReference type="ARBA" id="ARBA00004123"/>
    </source>
</evidence>
<dbReference type="AlphaFoldDB" id="A0ABD3VZE4"/>
<dbReference type="SUPFAM" id="SSF46785">
    <property type="entry name" value="Winged helix' DNA-binding domain"/>
    <property type="match status" value="1"/>
</dbReference>
<organism evidence="8 9">
    <name type="scientific">Sinanodonta woodiana</name>
    <name type="common">Chinese pond mussel</name>
    <name type="synonym">Anodonta woodiana</name>
    <dbReference type="NCBI Taxonomy" id="1069815"/>
    <lineage>
        <taxon>Eukaryota</taxon>
        <taxon>Metazoa</taxon>
        <taxon>Spiralia</taxon>
        <taxon>Lophotrochozoa</taxon>
        <taxon>Mollusca</taxon>
        <taxon>Bivalvia</taxon>
        <taxon>Autobranchia</taxon>
        <taxon>Heteroconchia</taxon>
        <taxon>Palaeoheterodonta</taxon>
        <taxon>Unionida</taxon>
        <taxon>Unionoidea</taxon>
        <taxon>Unionidae</taxon>
        <taxon>Unioninae</taxon>
        <taxon>Sinanodonta</taxon>
    </lineage>
</organism>
<evidence type="ECO:0000256" key="3">
    <source>
        <dbReference type="ARBA" id="ARBA00023125"/>
    </source>
</evidence>
<dbReference type="InterPro" id="IPR030456">
    <property type="entry name" value="TF_fork_head_CS_2"/>
</dbReference>
<dbReference type="InterPro" id="IPR036390">
    <property type="entry name" value="WH_DNA-bd_sf"/>
</dbReference>
<keyword evidence="5 6" id="KW-0539">Nucleus</keyword>
<evidence type="ECO:0000256" key="2">
    <source>
        <dbReference type="ARBA" id="ARBA00023015"/>
    </source>
</evidence>
<dbReference type="PROSITE" id="PS50039">
    <property type="entry name" value="FORK_HEAD_3"/>
    <property type="match status" value="1"/>
</dbReference>
<dbReference type="Proteomes" id="UP001634394">
    <property type="component" value="Unassembled WGS sequence"/>
</dbReference>
<evidence type="ECO:0000256" key="4">
    <source>
        <dbReference type="ARBA" id="ARBA00023163"/>
    </source>
</evidence>
<protein>
    <recommendedName>
        <fullName evidence="7">Fork-head domain-containing protein</fullName>
    </recommendedName>
</protein>
<dbReference type="PROSITE" id="PS00657">
    <property type="entry name" value="FORK_HEAD_1"/>
    <property type="match status" value="1"/>
</dbReference>
<dbReference type="EMBL" id="JBJQND010000009">
    <property type="protein sequence ID" value="KAL3866791.1"/>
    <property type="molecule type" value="Genomic_DNA"/>
</dbReference>
<gene>
    <name evidence="8" type="ORF">ACJMK2_044060</name>
</gene>
<dbReference type="InterPro" id="IPR036388">
    <property type="entry name" value="WH-like_DNA-bd_sf"/>
</dbReference>
<dbReference type="Gene3D" id="1.10.10.10">
    <property type="entry name" value="Winged helix-like DNA-binding domain superfamily/Winged helix DNA-binding domain"/>
    <property type="match status" value="1"/>
</dbReference>
<evidence type="ECO:0000313" key="9">
    <source>
        <dbReference type="Proteomes" id="UP001634394"/>
    </source>
</evidence>
<feature type="domain" description="Fork-head" evidence="7">
    <location>
        <begin position="13"/>
        <end position="107"/>
    </location>
</feature>
<comment type="caution">
    <text evidence="8">The sequence shown here is derived from an EMBL/GenBank/DDBJ whole genome shotgun (WGS) entry which is preliminary data.</text>
</comment>
<dbReference type="PANTHER" id="PTHR11829">
    <property type="entry name" value="FORKHEAD BOX PROTEIN"/>
    <property type="match status" value="1"/>
</dbReference>
<dbReference type="PRINTS" id="PR00053">
    <property type="entry name" value="FORKHEAD"/>
</dbReference>
<keyword evidence="9" id="KW-1185">Reference proteome</keyword>
<dbReference type="GO" id="GO:0005634">
    <property type="term" value="C:nucleus"/>
    <property type="evidence" value="ECO:0007669"/>
    <property type="project" value="UniProtKB-SubCell"/>
</dbReference>
<dbReference type="InterPro" id="IPR018122">
    <property type="entry name" value="TF_fork_head_CS_1"/>
</dbReference>